<dbReference type="Gene3D" id="3.40.462.20">
    <property type="match status" value="1"/>
</dbReference>
<sequence>MTTVLPPIPTETAGTDAVAALRSAVTGIVAGPGEPGYERAMPWNVAVPVAPRAVVIAADADDVGATMRVAADHGLTVAVAATGHGAVPVDGSSILVHTSALTECVVDPAGRTARVGAGVQWQTVIDAATPHGLAPLVGSSPAVGVVGFLTGCGIGPLVRTFGLSSDHVRAFEVVTGAGEQMRVTPDEHADLFWGLRGGKGTLGIVTAVEIDLLPVPQFYGGALYFDGADADVVLRTWRDWSADLPEHTNTSIAFLQLPPLPDVPPPLAGRFTVAVRYTSVADPTDAARLLAPMRAVAHSIIDMVDVMPYAAIGAVHADPVDPMPSTEQHTLLAELPDAAIDTLMTGAGPQSGSPQVIVEIRRLGGAFGRPATVDSAFCQRDAEYTLLAIGVLAPEIAAVVPVHAAGLMSVMEPWSTGGRLPNFGASGDAARIARCYDEDTRHWLAALADQYDPAGVLRVGQVVRRAP</sequence>
<dbReference type="Gene3D" id="3.30.465.10">
    <property type="match status" value="1"/>
</dbReference>
<keyword evidence="4" id="KW-0274">FAD</keyword>
<organism evidence="7 8">
    <name type="scientific">Williamsia serinedens</name>
    <dbReference type="NCBI Taxonomy" id="391736"/>
    <lineage>
        <taxon>Bacteria</taxon>
        <taxon>Bacillati</taxon>
        <taxon>Actinomycetota</taxon>
        <taxon>Actinomycetes</taxon>
        <taxon>Mycobacteriales</taxon>
        <taxon>Nocardiaceae</taxon>
        <taxon>Williamsia</taxon>
    </lineage>
</organism>
<dbReference type="PANTHER" id="PTHR42973">
    <property type="entry name" value="BINDING OXIDOREDUCTASE, PUTATIVE (AFU_ORTHOLOGUE AFUA_1G17690)-RELATED"/>
    <property type="match status" value="1"/>
</dbReference>
<comment type="similarity">
    <text evidence="2">Belongs to the oxygen-dependent FAD-linked oxidoreductase family.</text>
</comment>
<gene>
    <name evidence="7" type="ORF">LX12_004008</name>
</gene>
<evidence type="ECO:0000256" key="5">
    <source>
        <dbReference type="ARBA" id="ARBA00023002"/>
    </source>
</evidence>
<dbReference type="RefSeq" id="WP_253656371.1">
    <property type="nucleotide sequence ID" value="NZ_BAAAOE010000006.1"/>
</dbReference>
<dbReference type="PROSITE" id="PS00862">
    <property type="entry name" value="OX2_COVAL_FAD"/>
    <property type="match status" value="1"/>
</dbReference>
<feature type="domain" description="FAD-binding PCMH-type" evidence="6">
    <location>
        <begin position="47"/>
        <end position="215"/>
    </location>
</feature>
<dbReference type="Proteomes" id="UP001205740">
    <property type="component" value="Unassembled WGS sequence"/>
</dbReference>
<dbReference type="Pfam" id="PF01565">
    <property type="entry name" value="FAD_binding_4"/>
    <property type="match status" value="1"/>
</dbReference>
<keyword evidence="3" id="KW-0285">Flavoprotein</keyword>
<dbReference type="SUPFAM" id="SSF56176">
    <property type="entry name" value="FAD-binding/transporter-associated domain-like"/>
    <property type="match status" value="1"/>
</dbReference>
<dbReference type="InterPro" id="IPR016167">
    <property type="entry name" value="FAD-bd_PCMH_sub1"/>
</dbReference>
<dbReference type="InterPro" id="IPR050416">
    <property type="entry name" value="FAD-linked_Oxidoreductase"/>
</dbReference>
<dbReference type="PANTHER" id="PTHR42973:SF39">
    <property type="entry name" value="FAD-BINDING PCMH-TYPE DOMAIN-CONTAINING PROTEIN"/>
    <property type="match status" value="1"/>
</dbReference>
<evidence type="ECO:0000313" key="7">
    <source>
        <dbReference type="EMBL" id="MCP2162796.1"/>
    </source>
</evidence>
<dbReference type="EMBL" id="JAMTCG010000008">
    <property type="protein sequence ID" value="MCP2162796.1"/>
    <property type="molecule type" value="Genomic_DNA"/>
</dbReference>
<dbReference type="InterPro" id="IPR036318">
    <property type="entry name" value="FAD-bd_PCMH-like_sf"/>
</dbReference>
<dbReference type="InterPro" id="IPR016169">
    <property type="entry name" value="FAD-bd_PCMH_sub2"/>
</dbReference>
<proteinExistence type="inferred from homology"/>
<dbReference type="InterPro" id="IPR006094">
    <property type="entry name" value="Oxid_FAD_bind_N"/>
</dbReference>
<dbReference type="InterPro" id="IPR016166">
    <property type="entry name" value="FAD-bd_PCMH"/>
</dbReference>
<comment type="cofactor">
    <cofactor evidence="1">
        <name>FAD</name>
        <dbReference type="ChEBI" id="CHEBI:57692"/>
    </cofactor>
</comment>
<keyword evidence="8" id="KW-1185">Reference proteome</keyword>
<comment type="caution">
    <text evidence="7">The sequence shown here is derived from an EMBL/GenBank/DDBJ whole genome shotgun (WGS) entry which is preliminary data.</text>
</comment>
<protein>
    <submittedName>
        <fullName evidence="7">FAD/FMN-containing dehydrogenase</fullName>
    </submittedName>
</protein>
<evidence type="ECO:0000256" key="2">
    <source>
        <dbReference type="ARBA" id="ARBA00005466"/>
    </source>
</evidence>
<dbReference type="PROSITE" id="PS51387">
    <property type="entry name" value="FAD_PCMH"/>
    <property type="match status" value="1"/>
</dbReference>
<reference evidence="7 8" key="1">
    <citation type="submission" date="2022-06" db="EMBL/GenBank/DDBJ databases">
        <title>Genomic Encyclopedia of Archaeal and Bacterial Type Strains, Phase II (KMG-II): from individual species to whole genera.</title>
        <authorList>
            <person name="Goeker M."/>
        </authorList>
    </citation>
    <scope>NUCLEOTIDE SEQUENCE [LARGE SCALE GENOMIC DNA]</scope>
    <source>
        <strain evidence="7 8">DSM 45037</strain>
    </source>
</reference>
<name>A0ABT1H6P0_9NOCA</name>
<evidence type="ECO:0000256" key="1">
    <source>
        <dbReference type="ARBA" id="ARBA00001974"/>
    </source>
</evidence>
<evidence type="ECO:0000256" key="4">
    <source>
        <dbReference type="ARBA" id="ARBA00022827"/>
    </source>
</evidence>
<dbReference type="InterPro" id="IPR006093">
    <property type="entry name" value="Oxy_OxRdtase_FAD_BS"/>
</dbReference>
<dbReference type="Gene3D" id="3.30.43.10">
    <property type="entry name" value="Uridine Diphospho-n-acetylenolpyruvylglucosamine Reductase, domain 2"/>
    <property type="match status" value="1"/>
</dbReference>
<evidence type="ECO:0000259" key="6">
    <source>
        <dbReference type="PROSITE" id="PS51387"/>
    </source>
</evidence>
<accession>A0ABT1H6P0</accession>
<evidence type="ECO:0000256" key="3">
    <source>
        <dbReference type="ARBA" id="ARBA00022630"/>
    </source>
</evidence>
<keyword evidence="5" id="KW-0560">Oxidoreductase</keyword>
<evidence type="ECO:0000313" key="8">
    <source>
        <dbReference type="Proteomes" id="UP001205740"/>
    </source>
</evidence>